<dbReference type="Pfam" id="PF12680">
    <property type="entry name" value="SnoaL_2"/>
    <property type="match status" value="1"/>
</dbReference>
<evidence type="ECO:0000313" key="3">
    <source>
        <dbReference type="Proteomes" id="UP000291144"/>
    </source>
</evidence>
<keyword evidence="3" id="KW-1185">Reference proteome</keyword>
<comment type="caution">
    <text evidence="2">The sequence shown here is derived from an EMBL/GenBank/DDBJ whole genome shotgun (WGS) entry which is preliminary data.</text>
</comment>
<reference evidence="2 3" key="1">
    <citation type="submission" date="2019-02" db="EMBL/GenBank/DDBJ databases">
        <title>Kribbella capetownensis sp. nov. and Kribbella speibonae sp. nov., isolated from soil.</title>
        <authorList>
            <person name="Curtis S.M."/>
            <person name="Norton I."/>
            <person name="Everest G.J."/>
            <person name="Meyers P.R."/>
        </authorList>
    </citation>
    <scope>NUCLEOTIDE SEQUENCE [LARGE SCALE GENOMIC DNA]</scope>
    <source>
        <strain evidence="2 3">NRRL B-24813</strain>
    </source>
</reference>
<dbReference type="EMBL" id="SJKB01000023">
    <property type="protein sequence ID" value="TCC51459.1"/>
    <property type="molecule type" value="Genomic_DNA"/>
</dbReference>
<proteinExistence type="predicted"/>
<dbReference type="SUPFAM" id="SSF54427">
    <property type="entry name" value="NTF2-like"/>
    <property type="match status" value="1"/>
</dbReference>
<name>A0A4R0JWM6_9ACTN</name>
<dbReference type="Proteomes" id="UP000291144">
    <property type="component" value="Unassembled WGS sequence"/>
</dbReference>
<feature type="domain" description="SnoaL-like" evidence="1">
    <location>
        <begin position="20"/>
        <end position="120"/>
    </location>
</feature>
<dbReference type="OrthoDB" id="3624661at2"/>
<evidence type="ECO:0000313" key="2">
    <source>
        <dbReference type="EMBL" id="TCC51459.1"/>
    </source>
</evidence>
<dbReference type="InterPro" id="IPR037401">
    <property type="entry name" value="SnoaL-like"/>
</dbReference>
<protein>
    <recommendedName>
        <fullName evidence="1">SnoaL-like domain-containing protein</fullName>
    </recommendedName>
</protein>
<dbReference type="InterPro" id="IPR032710">
    <property type="entry name" value="NTF2-like_dom_sf"/>
</dbReference>
<organism evidence="2 3">
    <name type="scientific">Kribbella pittospori</name>
    <dbReference type="NCBI Taxonomy" id="722689"/>
    <lineage>
        <taxon>Bacteria</taxon>
        <taxon>Bacillati</taxon>
        <taxon>Actinomycetota</taxon>
        <taxon>Actinomycetes</taxon>
        <taxon>Propionibacteriales</taxon>
        <taxon>Kribbellaceae</taxon>
        <taxon>Kribbella</taxon>
    </lineage>
</organism>
<dbReference type="AlphaFoldDB" id="A0A4R0JWM6"/>
<gene>
    <name evidence="2" type="ORF">E0H73_40765</name>
</gene>
<evidence type="ECO:0000259" key="1">
    <source>
        <dbReference type="Pfam" id="PF12680"/>
    </source>
</evidence>
<dbReference type="Gene3D" id="3.10.450.50">
    <property type="match status" value="1"/>
</dbReference>
<dbReference type="RefSeq" id="WP_131365838.1">
    <property type="nucleotide sequence ID" value="NZ_SJKB01000023.1"/>
</dbReference>
<accession>A0A4R0JWM6</accession>
<sequence>MNHSENKAVVQELDDLGNGAGDVSRLDALCTPDLVNHALAPHMPPGIEGTRQFLTSARRNRYPGRWVESFVVAEEDLVVQFGSRELHWPGGGFRGFDLREGVCTRDVALAYRLREGRIAERWAIRDDLAMILQLGGLGQ</sequence>